<keyword evidence="5" id="KW-0812">Transmembrane</keyword>
<comment type="subcellular location">
    <subcellularLocation>
        <location evidence="1">Membrane</location>
        <topology evidence="1">Single-pass type II membrane protein</topology>
    </subcellularLocation>
</comment>
<keyword evidence="4" id="KW-0808">Transferase</keyword>
<evidence type="ECO:0000256" key="5">
    <source>
        <dbReference type="ARBA" id="ARBA00022692"/>
    </source>
</evidence>
<dbReference type="PANTHER" id="PTHR19297">
    <property type="entry name" value="GLYCOSYLTRANSFERASE 14 FAMILY MEMBER"/>
    <property type="match status" value="1"/>
</dbReference>
<dbReference type="AlphaFoldDB" id="A0A5K3G7M5"/>
<dbReference type="GO" id="GO:0008375">
    <property type="term" value="F:acetylglucosaminyltransferase activity"/>
    <property type="evidence" value="ECO:0007669"/>
    <property type="project" value="TreeGrafter"/>
</dbReference>
<keyword evidence="7" id="KW-1133">Transmembrane helix</keyword>
<dbReference type="InterPro" id="IPR003406">
    <property type="entry name" value="Glyco_trans_14"/>
</dbReference>
<sequence length="162" mass="18420">MLLIFKNYTKRETSQSLADSSLKLTKFFAKITSPTHPHCLQFRERFAITVDPHVDMDIAFTLVVHKDVGQIARLLRMIYRQNNYYCIHADRRSDCLFIEALRGVATCFGANVELVPNEERVTGVEESRYVEVPGEFGWTGFSTANQHGAGGCTEGTQWIQSR</sequence>
<evidence type="ECO:0000256" key="10">
    <source>
        <dbReference type="ARBA" id="ARBA00038150"/>
    </source>
</evidence>
<evidence type="ECO:0000256" key="4">
    <source>
        <dbReference type="ARBA" id="ARBA00022679"/>
    </source>
</evidence>
<evidence type="ECO:0000256" key="9">
    <source>
        <dbReference type="ARBA" id="ARBA00023180"/>
    </source>
</evidence>
<comment type="similarity">
    <text evidence="10">Belongs to the glycosyltransferase 14 family.</text>
</comment>
<dbReference type="PANTHER" id="PTHR19297:SF191">
    <property type="entry name" value="PROTEIN XYLOSYLTRANSFERASE"/>
    <property type="match status" value="1"/>
</dbReference>
<name>A0A5K3G7M5_MESCO</name>
<keyword evidence="6" id="KW-0735">Signal-anchor</keyword>
<evidence type="ECO:0000256" key="7">
    <source>
        <dbReference type="ARBA" id="ARBA00022989"/>
    </source>
</evidence>
<evidence type="ECO:0000313" key="11">
    <source>
        <dbReference type="WBParaSite" id="MCU_014569-RA"/>
    </source>
</evidence>
<comment type="pathway">
    <text evidence="2">Protein modification; protein glycosylation.</text>
</comment>
<evidence type="ECO:0000256" key="2">
    <source>
        <dbReference type="ARBA" id="ARBA00004922"/>
    </source>
</evidence>
<accession>A0A5K3G7M5</accession>
<evidence type="ECO:0000256" key="1">
    <source>
        <dbReference type="ARBA" id="ARBA00004606"/>
    </source>
</evidence>
<protein>
    <submittedName>
        <fullName evidence="11">Protein xylosyltransferase</fullName>
    </submittedName>
</protein>
<reference evidence="11" key="1">
    <citation type="submission" date="2019-11" db="UniProtKB">
        <authorList>
            <consortium name="WormBaseParasite"/>
        </authorList>
    </citation>
    <scope>IDENTIFICATION</scope>
</reference>
<evidence type="ECO:0000256" key="3">
    <source>
        <dbReference type="ARBA" id="ARBA00022676"/>
    </source>
</evidence>
<dbReference type="GO" id="GO:0016020">
    <property type="term" value="C:membrane"/>
    <property type="evidence" value="ECO:0007669"/>
    <property type="project" value="UniProtKB-SubCell"/>
</dbReference>
<evidence type="ECO:0000256" key="8">
    <source>
        <dbReference type="ARBA" id="ARBA00023136"/>
    </source>
</evidence>
<proteinExistence type="inferred from homology"/>
<keyword evidence="9" id="KW-0325">Glycoprotein</keyword>
<dbReference type="Pfam" id="PF02485">
    <property type="entry name" value="Branch"/>
    <property type="match status" value="1"/>
</dbReference>
<dbReference type="WBParaSite" id="MCU_014569-RA">
    <property type="protein sequence ID" value="MCU_014569-RA"/>
    <property type="gene ID" value="MCU_014569"/>
</dbReference>
<evidence type="ECO:0000256" key="6">
    <source>
        <dbReference type="ARBA" id="ARBA00022968"/>
    </source>
</evidence>
<keyword evidence="8" id="KW-0472">Membrane</keyword>
<organism evidence="11">
    <name type="scientific">Mesocestoides corti</name>
    <name type="common">Flatworm</name>
    <dbReference type="NCBI Taxonomy" id="53468"/>
    <lineage>
        <taxon>Eukaryota</taxon>
        <taxon>Metazoa</taxon>
        <taxon>Spiralia</taxon>
        <taxon>Lophotrochozoa</taxon>
        <taxon>Platyhelminthes</taxon>
        <taxon>Cestoda</taxon>
        <taxon>Eucestoda</taxon>
        <taxon>Cyclophyllidea</taxon>
        <taxon>Mesocestoididae</taxon>
        <taxon>Mesocestoides</taxon>
    </lineage>
</organism>
<keyword evidence="3" id="KW-0328">Glycosyltransferase</keyword>